<evidence type="ECO:0000256" key="2">
    <source>
        <dbReference type="ARBA" id="ARBA00022801"/>
    </source>
</evidence>
<keyword evidence="2" id="KW-0378">Hydrolase</keyword>
<dbReference type="GO" id="GO:0016788">
    <property type="term" value="F:hydrolase activity, acting on ester bonds"/>
    <property type="evidence" value="ECO:0007669"/>
    <property type="project" value="UniProtKB-ARBA"/>
</dbReference>
<gene>
    <name evidence="3" type="ORF">PRLR5076_16440</name>
</gene>
<keyword evidence="4" id="KW-1185">Reference proteome</keyword>
<dbReference type="GeneID" id="72467170"/>
<evidence type="ECO:0000256" key="1">
    <source>
        <dbReference type="ARBA" id="ARBA00008668"/>
    </source>
</evidence>
<dbReference type="InterPro" id="IPR011050">
    <property type="entry name" value="Pectin_lyase_fold/virulence"/>
</dbReference>
<sequence>MNYLYKNSFQHWLVCTLMVVLAVVAMSFKPDTPTIYIIGDSTAAEKDISKGSTERGWGMVLQGFFDEGIRVENHAKNGRSSRSFYSEGLWKDVISRVKPGDYVIIQFGHNDEKPHPDRHTDVETTFDAHLAQYVVETKAKGATPILMSPVVRRNFYLKPARQDDDEKLRETIYKGENVNSDTLVDTHGEYAKVAAKVAKQYGAIFIDANKITHDIEQGLGVEGSRKLHMWVEPGKFAWAPKGRQDNTHYNVYGAHVVAGAIADALGQAVPELKSHVRHFDYVVSDEGRGNYLTPQEAVDAAPNGKSTILVLHGNFKKPDVPRKKKISWVLFDGLNWKF</sequence>
<dbReference type="InterPro" id="IPR036514">
    <property type="entry name" value="SGNH_hydro_sf"/>
</dbReference>
<dbReference type="PANTHER" id="PTHR43695:SF1">
    <property type="entry name" value="RHAMNOGALACTURONAN ACETYLESTERASE"/>
    <property type="match status" value="1"/>
</dbReference>
<proteinExistence type="inferred from homology"/>
<dbReference type="Gene3D" id="3.40.50.1110">
    <property type="entry name" value="SGNH hydrolase"/>
    <property type="match status" value="1"/>
</dbReference>
<comment type="similarity">
    <text evidence="1">Belongs to the 'GDSL' lipolytic enzyme family.</text>
</comment>
<evidence type="ECO:0000313" key="3">
    <source>
        <dbReference type="EMBL" id="GJG58793.1"/>
    </source>
</evidence>
<dbReference type="RefSeq" id="WP_306421510.1">
    <property type="nucleotide sequence ID" value="NZ_BPTU01000001.1"/>
</dbReference>
<reference evidence="3" key="1">
    <citation type="journal article" date="2022" name="Int. J. Syst. Evol. Microbiol.">
        <title>Prevotella lacticifex sp. nov., isolated from the rumen of cows.</title>
        <authorList>
            <person name="Shinkai T."/>
            <person name="Ikeyama N."/>
            <person name="Kumagai M."/>
            <person name="Ohmori H."/>
            <person name="Sakamoto M."/>
            <person name="Ohkuma M."/>
            <person name="Mitsumori M."/>
        </authorList>
    </citation>
    <scope>NUCLEOTIDE SEQUENCE</scope>
    <source>
        <strain evidence="3">R5076</strain>
    </source>
</reference>
<accession>A0A9R1CA28</accession>
<organism evidence="3 4">
    <name type="scientific">Prevotella lacticifex</name>
    <dbReference type="NCBI Taxonomy" id="2854755"/>
    <lineage>
        <taxon>Bacteria</taxon>
        <taxon>Pseudomonadati</taxon>
        <taxon>Bacteroidota</taxon>
        <taxon>Bacteroidia</taxon>
        <taxon>Bacteroidales</taxon>
        <taxon>Prevotellaceae</taxon>
        <taxon>Prevotella</taxon>
    </lineage>
</organism>
<comment type="caution">
    <text evidence="3">The sequence shown here is derived from an EMBL/GenBank/DDBJ whole genome shotgun (WGS) entry which is preliminary data.</text>
</comment>
<dbReference type="EMBL" id="BPUB01000002">
    <property type="protein sequence ID" value="GJG58793.1"/>
    <property type="molecule type" value="Genomic_DNA"/>
</dbReference>
<dbReference type="InterPro" id="IPR037459">
    <property type="entry name" value="RhgT-like"/>
</dbReference>
<dbReference type="CDD" id="cd01821">
    <property type="entry name" value="Rhamnogalacturan_acetylesterase_like"/>
    <property type="match status" value="1"/>
</dbReference>
<dbReference type="SUPFAM" id="SSF52266">
    <property type="entry name" value="SGNH hydrolase"/>
    <property type="match status" value="1"/>
</dbReference>
<evidence type="ECO:0000313" key="4">
    <source>
        <dbReference type="Proteomes" id="UP000825483"/>
    </source>
</evidence>
<dbReference type="PANTHER" id="PTHR43695">
    <property type="entry name" value="PUTATIVE (AFU_ORTHOLOGUE AFUA_2G17250)-RELATED"/>
    <property type="match status" value="1"/>
</dbReference>
<dbReference type="AlphaFoldDB" id="A0A9R1CA28"/>
<dbReference type="SUPFAM" id="SSF51126">
    <property type="entry name" value="Pectin lyase-like"/>
    <property type="match status" value="1"/>
</dbReference>
<protein>
    <recommendedName>
        <fullName evidence="5">GDSL-like protein</fullName>
    </recommendedName>
</protein>
<dbReference type="InterPro" id="IPR001087">
    <property type="entry name" value="GDSL"/>
</dbReference>
<evidence type="ECO:0008006" key="5">
    <source>
        <dbReference type="Google" id="ProtNLM"/>
    </source>
</evidence>
<dbReference type="Proteomes" id="UP000825483">
    <property type="component" value="Unassembled WGS sequence"/>
</dbReference>
<name>A0A9R1CA28_9BACT</name>
<dbReference type="Pfam" id="PF00657">
    <property type="entry name" value="Lipase_GDSL"/>
    <property type="match status" value="1"/>
</dbReference>